<evidence type="ECO:0000313" key="4">
    <source>
        <dbReference type="EMBL" id="AZL58992.1"/>
    </source>
</evidence>
<dbReference type="Proteomes" id="UP000282002">
    <property type="component" value="Chromosome"/>
</dbReference>
<keyword evidence="2" id="KW-0812">Transmembrane</keyword>
<feature type="domain" description="Zinc finger/thioredoxin putative" evidence="3">
    <location>
        <begin position="1"/>
        <end position="36"/>
    </location>
</feature>
<feature type="compositionally biased region" description="Basic and acidic residues" evidence="1">
    <location>
        <begin position="234"/>
        <end position="244"/>
    </location>
</feature>
<evidence type="ECO:0000256" key="2">
    <source>
        <dbReference type="SAM" id="Phobius"/>
    </source>
</evidence>
<keyword evidence="2" id="KW-1133">Transmembrane helix</keyword>
<dbReference type="KEGG" id="taw:EI545_09170"/>
<evidence type="ECO:0000313" key="5">
    <source>
        <dbReference type="Proteomes" id="UP000282002"/>
    </source>
</evidence>
<keyword evidence="5" id="KW-1185">Reference proteome</keyword>
<dbReference type="Pfam" id="PF13717">
    <property type="entry name" value="Zn_ribbon_4"/>
    <property type="match status" value="1"/>
</dbReference>
<organism evidence="4 5">
    <name type="scientific">Tabrizicola piscis</name>
    <dbReference type="NCBI Taxonomy" id="2494374"/>
    <lineage>
        <taxon>Bacteria</taxon>
        <taxon>Pseudomonadati</taxon>
        <taxon>Pseudomonadota</taxon>
        <taxon>Alphaproteobacteria</taxon>
        <taxon>Rhodobacterales</taxon>
        <taxon>Paracoccaceae</taxon>
        <taxon>Tabrizicola</taxon>
    </lineage>
</organism>
<reference evidence="4 5" key="1">
    <citation type="submission" date="2018-12" db="EMBL/GenBank/DDBJ databases">
        <title>Complete genome sequencing of Tabrizicola sp. K13M18.</title>
        <authorList>
            <person name="Bae J.-W."/>
        </authorList>
    </citation>
    <scope>NUCLEOTIDE SEQUENCE [LARGE SCALE GENOMIC DNA]</scope>
    <source>
        <strain evidence="4 5">K13M18</strain>
    </source>
</reference>
<evidence type="ECO:0000256" key="1">
    <source>
        <dbReference type="SAM" id="MobiDB-lite"/>
    </source>
</evidence>
<dbReference type="AlphaFoldDB" id="A0A3S8U5N6"/>
<dbReference type="InterPro" id="IPR011723">
    <property type="entry name" value="Znf/thioredoxin_put"/>
</dbReference>
<feature type="region of interest" description="Disordered" evidence="1">
    <location>
        <begin position="298"/>
        <end position="317"/>
    </location>
</feature>
<keyword evidence="2" id="KW-0472">Membrane</keyword>
<dbReference type="NCBIfam" id="TIGR02098">
    <property type="entry name" value="MJ0042_CXXC"/>
    <property type="match status" value="1"/>
</dbReference>
<feature type="region of interest" description="Disordered" evidence="1">
    <location>
        <begin position="194"/>
        <end position="214"/>
    </location>
</feature>
<feature type="transmembrane region" description="Helical" evidence="2">
    <location>
        <begin position="327"/>
        <end position="345"/>
    </location>
</feature>
<dbReference type="OrthoDB" id="7159357at2"/>
<dbReference type="EMBL" id="CP034328">
    <property type="protein sequence ID" value="AZL58992.1"/>
    <property type="molecule type" value="Genomic_DNA"/>
</dbReference>
<evidence type="ECO:0000259" key="3">
    <source>
        <dbReference type="Pfam" id="PF13717"/>
    </source>
</evidence>
<protein>
    <recommendedName>
        <fullName evidence="3">Zinc finger/thioredoxin putative domain-containing protein</fullName>
    </recommendedName>
</protein>
<sequence>MRLVCPNCEAKYEVPEDAIPDTGRDVQCANCGHAWFQMRQRSAAAPVDEAPPAAVAETPVAEPVAEVTPEPETSPAALTDPGPEALVEVAAEAPVEEPLAAVEETPPPVAAVETADIPAEVAAIEPEKTPEGVAEPAPEVELDAKPDSASADLDSALAEADAVIAKLDAEVAGEAGALGDTRVQPVADTAAEIEPEAVSEPAPGESDTDAPAPAPAYAVDESVLAILREEAEREAQARRAEARPLESQTDLGIDAAMPGRQKPALVASNGALLDGDTEAAHKPSARRDLLPDVEEINSTLRPSETATEAADGQPLPPVRESMGFRSGFLMVMTVAIIGAAVYIMAPRLSGWVPAMAAPLESYVSAVDGLRLSLDGMMRSATVAINGE</sequence>
<name>A0A3S8U5N6_9RHOB</name>
<accession>A0A3S8U5N6</accession>
<proteinExistence type="predicted"/>
<gene>
    <name evidence="4" type="ORF">EI545_09170</name>
</gene>
<feature type="region of interest" description="Disordered" evidence="1">
    <location>
        <begin position="234"/>
        <end position="256"/>
    </location>
</feature>
<feature type="region of interest" description="Disordered" evidence="1">
    <location>
        <begin position="47"/>
        <end position="79"/>
    </location>
</feature>
<dbReference type="RefSeq" id="WP_125325190.1">
    <property type="nucleotide sequence ID" value="NZ_CP034328.1"/>
</dbReference>